<name>A0A4R3KKG7_9BACI</name>
<dbReference type="EMBL" id="SMAB01000002">
    <property type="protein sequence ID" value="TCS84127.1"/>
    <property type="molecule type" value="Genomic_DNA"/>
</dbReference>
<dbReference type="OrthoDB" id="1846546at2"/>
<protein>
    <recommendedName>
        <fullName evidence="4">YIEGIA protein</fullName>
    </recommendedName>
</protein>
<reference evidence="2 3" key="1">
    <citation type="submission" date="2019-03" db="EMBL/GenBank/DDBJ databases">
        <title>Genomic Encyclopedia of Type Strains, Phase IV (KMG-IV): sequencing the most valuable type-strain genomes for metagenomic binning, comparative biology and taxonomic classification.</title>
        <authorList>
            <person name="Goeker M."/>
        </authorList>
    </citation>
    <scope>NUCLEOTIDE SEQUENCE [LARGE SCALE GENOMIC DNA]</scope>
    <source>
        <strain evidence="2 3">DSM 23802</strain>
    </source>
</reference>
<evidence type="ECO:0000313" key="2">
    <source>
        <dbReference type="EMBL" id="TCS84127.1"/>
    </source>
</evidence>
<keyword evidence="1" id="KW-0472">Membrane</keyword>
<evidence type="ECO:0000256" key="1">
    <source>
        <dbReference type="SAM" id="Phobius"/>
    </source>
</evidence>
<keyword evidence="1" id="KW-0812">Transmembrane</keyword>
<gene>
    <name evidence="2" type="ORF">EDD72_102170</name>
</gene>
<dbReference type="RefSeq" id="WP_132766987.1">
    <property type="nucleotide sequence ID" value="NZ_SMAB01000002.1"/>
</dbReference>
<evidence type="ECO:0000313" key="3">
    <source>
        <dbReference type="Proteomes" id="UP000295788"/>
    </source>
</evidence>
<comment type="caution">
    <text evidence="2">The sequence shown here is derived from an EMBL/GenBank/DDBJ whole genome shotgun (WGS) entry which is preliminary data.</text>
</comment>
<keyword evidence="1" id="KW-1133">Transmembrane helix</keyword>
<feature type="transmembrane region" description="Helical" evidence="1">
    <location>
        <begin position="42"/>
        <end position="60"/>
    </location>
</feature>
<dbReference type="Proteomes" id="UP000295788">
    <property type="component" value="Unassembled WGS sequence"/>
</dbReference>
<dbReference type="InterPro" id="IPR025918">
    <property type="entry name" value="YIEGIA"/>
</dbReference>
<dbReference type="AlphaFoldDB" id="A0A4R3KKG7"/>
<organism evidence="2 3">
    <name type="scientific">Tepidibacillus fermentans</name>
    <dbReference type="NCBI Taxonomy" id="1281767"/>
    <lineage>
        <taxon>Bacteria</taxon>
        <taxon>Bacillati</taxon>
        <taxon>Bacillota</taxon>
        <taxon>Bacilli</taxon>
        <taxon>Bacillales</taxon>
        <taxon>Bacillaceae</taxon>
        <taxon>Tepidibacillus</taxon>
    </lineage>
</organism>
<feature type="transmembrane region" description="Helical" evidence="1">
    <location>
        <begin position="116"/>
        <end position="147"/>
    </location>
</feature>
<feature type="transmembrane region" description="Helical" evidence="1">
    <location>
        <begin position="6"/>
        <end position="22"/>
    </location>
</feature>
<dbReference type="Pfam" id="PF14045">
    <property type="entry name" value="YIEGIA"/>
    <property type="match status" value="1"/>
</dbReference>
<sequence length="294" mass="32899">MVNKEMIAVTLGVIVGFLNRIFMLRTDYRQYPTHKHGKMIHLSLGFIAAGLGAVAVPALLEENYTAITFLGLAAQQFRDVRNMERQTLSRLDELELVPRGYTYIEGIAMVFEGRNYLVIFAAFFTSMVTSLTNWKLGIVAGILTIVINQRYMSGLNIKDIADVRPAKIKIEGPHLFVENIYIMNIGLQTSQKIIEEHGMGIIITPKDMNSSVTLANLGQRQAILHNLSTILGVYRDSGEPSLVPLIKRDLNDGRLGVFFLPYNKNPEEAIRIVNLVPVLENAIRLPSESKEKEG</sequence>
<evidence type="ECO:0008006" key="4">
    <source>
        <dbReference type="Google" id="ProtNLM"/>
    </source>
</evidence>
<proteinExistence type="predicted"/>
<keyword evidence="3" id="KW-1185">Reference proteome</keyword>
<accession>A0A4R3KKG7</accession>